<accession>A0AAD7A013</accession>
<keyword evidence="3" id="KW-1185">Reference proteome</keyword>
<dbReference type="EMBL" id="JARIHO010000021">
    <property type="protein sequence ID" value="KAJ7346175.1"/>
    <property type="molecule type" value="Genomic_DNA"/>
</dbReference>
<reference evidence="2" key="1">
    <citation type="submission" date="2023-03" db="EMBL/GenBank/DDBJ databases">
        <title>Massive genome expansion in bonnet fungi (Mycena s.s.) driven by repeated elements and novel gene families across ecological guilds.</title>
        <authorList>
            <consortium name="Lawrence Berkeley National Laboratory"/>
            <person name="Harder C.B."/>
            <person name="Miyauchi S."/>
            <person name="Viragh M."/>
            <person name="Kuo A."/>
            <person name="Thoen E."/>
            <person name="Andreopoulos B."/>
            <person name="Lu D."/>
            <person name="Skrede I."/>
            <person name="Drula E."/>
            <person name="Henrissat B."/>
            <person name="Morin E."/>
            <person name="Kohler A."/>
            <person name="Barry K."/>
            <person name="LaButti K."/>
            <person name="Morin E."/>
            <person name="Salamov A."/>
            <person name="Lipzen A."/>
            <person name="Mereny Z."/>
            <person name="Hegedus B."/>
            <person name="Baldrian P."/>
            <person name="Stursova M."/>
            <person name="Weitz H."/>
            <person name="Taylor A."/>
            <person name="Grigoriev I.V."/>
            <person name="Nagy L.G."/>
            <person name="Martin F."/>
            <person name="Kauserud H."/>
        </authorList>
    </citation>
    <scope>NUCLEOTIDE SEQUENCE</scope>
    <source>
        <strain evidence="2">CBHHK002</strain>
    </source>
</reference>
<dbReference type="Proteomes" id="UP001218218">
    <property type="component" value="Unassembled WGS sequence"/>
</dbReference>
<dbReference type="SUPFAM" id="SSF53474">
    <property type="entry name" value="alpha/beta-Hydrolases"/>
    <property type="match status" value="1"/>
</dbReference>
<evidence type="ECO:0000313" key="3">
    <source>
        <dbReference type="Proteomes" id="UP001218218"/>
    </source>
</evidence>
<keyword evidence="2" id="KW-0378">Hydrolase</keyword>
<dbReference type="InterPro" id="IPR029058">
    <property type="entry name" value="AB_hydrolase_fold"/>
</dbReference>
<evidence type="ECO:0000313" key="2">
    <source>
        <dbReference type="EMBL" id="KAJ7346175.1"/>
    </source>
</evidence>
<organism evidence="2 3">
    <name type="scientific">Mycena albidolilacea</name>
    <dbReference type="NCBI Taxonomy" id="1033008"/>
    <lineage>
        <taxon>Eukaryota</taxon>
        <taxon>Fungi</taxon>
        <taxon>Dikarya</taxon>
        <taxon>Basidiomycota</taxon>
        <taxon>Agaricomycotina</taxon>
        <taxon>Agaricomycetes</taxon>
        <taxon>Agaricomycetidae</taxon>
        <taxon>Agaricales</taxon>
        <taxon>Marasmiineae</taxon>
        <taxon>Mycenaceae</taxon>
        <taxon>Mycena</taxon>
    </lineage>
</organism>
<sequence>MHVWYTPYQRDILKLMEALQISACHLVGLSVGASAALEIAIAAPEKVLPLFLISLPPLKEPMESIEGGQEIANYVKQTGQDANNVDHTMMGDALIGGLQFAYNNHNLETAFVKASCVIGLTAAERNWTSENVEVMHTVTVKYYLNQPQCTSYESLSAFARIRCPITLVYGSEDIMYPLSFAEDLLSLLRTANVNTSLHILEGVPHFVNITHQNETHMLLYNFILANSSAADIPPAPNSVRSPFEVELGLCDDTADDSDSDTSVDLCIIYTQD</sequence>
<proteinExistence type="predicted"/>
<dbReference type="InterPro" id="IPR000073">
    <property type="entry name" value="AB_hydrolase_1"/>
</dbReference>
<dbReference type="PANTHER" id="PTHR43433:SF5">
    <property type="entry name" value="AB HYDROLASE-1 DOMAIN-CONTAINING PROTEIN"/>
    <property type="match status" value="1"/>
</dbReference>
<dbReference type="PANTHER" id="PTHR43433">
    <property type="entry name" value="HYDROLASE, ALPHA/BETA FOLD FAMILY PROTEIN"/>
    <property type="match status" value="1"/>
</dbReference>
<dbReference type="Gene3D" id="3.40.50.1820">
    <property type="entry name" value="alpha/beta hydrolase"/>
    <property type="match status" value="1"/>
</dbReference>
<protein>
    <submittedName>
        <fullName evidence="2">Alpha/Beta hydrolase protein</fullName>
    </submittedName>
</protein>
<feature type="domain" description="AB hydrolase-1" evidence="1">
    <location>
        <begin position="8"/>
        <end position="210"/>
    </location>
</feature>
<dbReference type="AlphaFoldDB" id="A0AAD7A013"/>
<gene>
    <name evidence="2" type="ORF">DFH08DRAFT_961626</name>
</gene>
<name>A0AAD7A013_9AGAR</name>
<comment type="caution">
    <text evidence="2">The sequence shown here is derived from an EMBL/GenBank/DDBJ whole genome shotgun (WGS) entry which is preliminary data.</text>
</comment>
<dbReference type="InterPro" id="IPR050471">
    <property type="entry name" value="AB_hydrolase"/>
</dbReference>
<evidence type="ECO:0000259" key="1">
    <source>
        <dbReference type="Pfam" id="PF00561"/>
    </source>
</evidence>
<dbReference type="GO" id="GO:0016787">
    <property type="term" value="F:hydrolase activity"/>
    <property type="evidence" value="ECO:0007669"/>
    <property type="project" value="UniProtKB-KW"/>
</dbReference>
<dbReference type="Pfam" id="PF00561">
    <property type="entry name" value="Abhydrolase_1"/>
    <property type="match status" value="1"/>
</dbReference>